<organism evidence="7 8">
    <name type="scientific">Zalerion maritima</name>
    <dbReference type="NCBI Taxonomy" id="339359"/>
    <lineage>
        <taxon>Eukaryota</taxon>
        <taxon>Fungi</taxon>
        <taxon>Dikarya</taxon>
        <taxon>Ascomycota</taxon>
        <taxon>Pezizomycotina</taxon>
        <taxon>Sordariomycetes</taxon>
        <taxon>Lulworthiomycetidae</taxon>
        <taxon>Lulworthiales</taxon>
        <taxon>Lulworthiaceae</taxon>
        <taxon>Zalerion</taxon>
    </lineage>
</organism>
<evidence type="ECO:0000256" key="6">
    <source>
        <dbReference type="SAM" id="Phobius"/>
    </source>
</evidence>
<keyword evidence="8" id="KW-1185">Reference proteome</keyword>
<dbReference type="AlphaFoldDB" id="A0AAD5RK61"/>
<evidence type="ECO:0008006" key="9">
    <source>
        <dbReference type="Google" id="ProtNLM"/>
    </source>
</evidence>
<feature type="transmembrane region" description="Helical" evidence="6">
    <location>
        <begin position="440"/>
        <end position="458"/>
    </location>
</feature>
<dbReference type="EMBL" id="JAKWBI020000718">
    <property type="protein sequence ID" value="KAJ2892821.1"/>
    <property type="molecule type" value="Genomic_DNA"/>
</dbReference>
<feature type="transmembrane region" description="Helical" evidence="6">
    <location>
        <begin position="64"/>
        <end position="82"/>
    </location>
</feature>
<feature type="transmembrane region" description="Helical" evidence="6">
    <location>
        <begin position="401"/>
        <end position="420"/>
    </location>
</feature>
<sequence>MGNSGPLSFLRSIYDLDTLDTRFTTSSSTPYRAVIDARNEKKEVPKPQPVPGAEPSKWKKPEFFVYYTLLSFIIPYMFWVAYDVSRPSHPKYYKFEPLLWPGWIPGRKITNYLTQTSTLRQDVSDSQYRVFRWNLPYMFALLTFHPLLRRVWNLVIYPVPASLTPPSSRSSSPKNAASRFPGSAATAEEVGAARLKQRVSFDFTWAILFLFILHGFSALKVLFILLMNYQLCMNLPRKHIPVATWIFNIGILFANELCTGYPFEGMARLISPGGETGIISAEDSFLVSLGKWLDEHGGIMPRWQILFNITILRLVSFNMDYYWSLDSRAGSPVEKKQLDPASLSERDRVSIPALPHEFTYRHYIAHAIYAPLYLAGPILTFNDYIAQCKHRPLTIETRRTFLYGVRFLLTLLAMEFILHYNYVIAISKADPNWGDYTAPQLSLLSYFNLHIIWLKLLLPFRMFRLWALVDGIDPPENMIRCVSDNYSTLMFWRSWHRSYNRWLLRYIYIPLGGANFRSWRQIVRSLITYILVFTFVALWHDIQLRLLIWGWMIVFFFLPEIATGYFFPKHKWQGREKTYRALASIGGVANVFMMMTANLVGFAVGLDGLQSIIRGIMADYYGWFFLFMASCSFLITIQIMFELRQHEKRRGIDLKC</sequence>
<dbReference type="Pfam" id="PF03062">
    <property type="entry name" value="MBOAT"/>
    <property type="match status" value="1"/>
</dbReference>
<evidence type="ECO:0000313" key="7">
    <source>
        <dbReference type="EMBL" id="KAJ2892821.1"/>
    </source>
</evidence>
<comment type="subcellular location">
    <subcellularLocation>
        <location evidence="1">Membrane</location>
        <topology evidence="1">Multi-pass membrane protein</topology>
    </subcellularLocation>
</comment>
<evidence type="ECO:0000256" key="3">
    <source>
        <dbReference type="ARBA" id="ARBA00022692"/>
    </source>
</evidence>
<evidence type="ECO:0000313" key="8">
    <source>
        <dbReference type="Proteomes" id="UP001201980"/>
    </source>
</evidence>
<feature type="transmembrane region" description="Helical" evidence="6">
    <location>
        <begin position="203"/>
        <end position="229"/>
    </location>
</feature>
<name>A0AAD5RK61_9PEZI</name>
<evidence type="ECO:0000256" key="4">
    <source>
        <dbReference type="ARBA" id="ARBA00022989"/>
    </source>
</evidence>
<dbReference type="GO" id="GO:0016020">
    <property type="term" value="C:membrane"/>
    <property type="evidence" value="ECO:0007669"/>
    <property type="project" value="UniProtKB-SubCell"/>
</dbReference>
<feature type="transmembrane region" description="Helical" evidence="6">
    <location>
        <begin position="522"/>
        <end position="540"/>
    </location>
</feature>
<feature type="transmembrane region" description="Helical" evidence="6">
    <location>
        <begin position="579"/>
        <end position="600"/>
    </location>
</feature>
<feature type="transmembrane region" description="Helical" evidence="6">
    <location>
        <begin position="546"/>
        <end position="567"/>
    </location>
</feature>
<keyword evidence="4 6" id="KW-1133">Transmembrane helix</keyword>
<evidence type="ECO:0000256" key="5">
    <source>
        <dbReference type="ARBA" id="ARBA00023136"/>
    </source>
</evidence>
<keyword evidence="5 6" id="KW-0472">Membrane</keyword>
<dbReference type="PANTHER" id="PTHR13285">
    <property type="entry name" value="ACYLTRANSFERASE"/>
    <property type="match status" value="1"/>
</dbReference>
<gene>
    <name evidence="7" type="ORF">MKZ38_009331</name>
</gene>
<evidence type="ECO:0000256" key="1">
    <source>
        <dbReference type="ARBA" id="ARBA00004141"/>
    </source>
</evidence>
<comment type="similarity">
    <text evidence="2">Belongs to the membrane-bound acyltransferase family.</text>
</comment>
<reference evidence="7" key="1">
    <citation type="submission" date="2022-07" db="EMBL/GenBank/DDBJ databases">
        <title>Draft genome sequence of Zalerion maritima ATCC 34329, a (micro)plastics degrading marine fungus.</title>
        <authorList>
            <person name="Paco A."/>
            <person name="Goncalves M.F.M."/>
            <person name="Rocha-Santos T.A.P."/>
            <person name="Alves A."/>
        </authorList>
    </citation>
    <scope>NUCLEOTIDE SEQUENCE</scope>
    <source>
        <strain evidence="7">ATCC 34329</strain>
    </source>
</reference>
<comment type="caution">
    <text evidence="7">The sequence shown here is derived from an EMBL/GenBank/DDBJ whole genome shotgun (WGS) entry which is preliminary data.</text>
</comment>
<dbReference type="PANTHER" id="PTHR13285:SF18">
    <property type="entry name" value="PROTEIN-CYSTEINE N-PALMITOYLTRANSFERASE RASP"/>
    <property type="match status" value="1"/>
</dbReference>
<accession>A0AAD5RK61</accession>
<proteinExistence type="inferred from homology"/>
<keyword evidence="3 6" id="KW-0812">Transmembrane</keyword>
<protein>
    <recommendedName>
        <fullName evidence="9">Glycerol uptake protein 1</fullName>
    </recommendedName>
</protein>
<dbReference type="GO" id="GO:0006506">
    <property type="term" value="P:GPI anchor biosynthetic process"/>
    <property type="evidence" value="ECO:0007669"/>
    <property type="project" value="TreeGrafter"/>
</dbReference>
<dbReference type="GO" id="GO:0005783">
    <property type="term" value="C:endoplasmic reticulum"/>
    <property type="evidence" value="ECO:0007669"/>
    <property type="project" value="TreeGrafter"/>
</dbReference>
<dbReference type="GO" id="GO:0008374">
    <property type="term" value="F:O-acyltransferase activity"/>
    <property type="evidence" value="ECO:0007669"/>
    <property type="project" value="TreeGrafter"/>
</dbReference>
<dbReference type="InterPro" id="IPR004299">
    <property type="entry name" value="MBOAT_fam"/>
</dbReference>
<dbReference type="InterPro" id="IPR051085">
    <property type="entry name" value="MB_O-acyltransferase"/>
</dbReference>
<evidence type="ECO:0000256" key="2">
    <source>
        <dbReference type="ARBA" id="ARBA00010323"/>
    </source>
</evidence>
<feature type="transmembrane region" description="Helical" evidence="6">
    <location>
        <begin position="620"/>
        <end position="641"/>
    </location>
</feature>
<dbReference type="Proteomes" id="UP001201980">
    <property type="component" value="Unassembled WGS sequence"/>
</dbReference>